<dbReference type="Gene3D" id="3.40.50.300">
    <property type="entry name" value="P-loop containing nucleotide triphosphate hydrolases"/>
    <property type="match status" value="2"/>
</dbReference>
<keyword evidence="1" id="KW-0812">Transmembrane</keyword>
<organism evidence="2 3">
    <name type="scientific">Varibaculum cambriense</name>
    <dbReference type="NCBI Taxonomy" id="184870"/>
    <lineage>
        <taxon>Bacteria</taxon>
        <taxon>Bacillati</taxon>
        <taxon>Actinomycetota</taxon>
        <taxon>Actinomycetes</taxon>
        <taxon>Actinomycetales</taxon>
        <taxon>Actinomycetaceae</taxon>
        <taxon>Varibaculum</taxon>
    </lineage>
</organism>
<name>A0AB34X1L6_9ACTO</name>
<dbReference type="EMBL" id="LSDN01000003">
    <property type="protein sequence ID" value="KXB81997.1"/>
    <property type="molecule type" value="Genomic_DNA"/>
</dbReference>
<dbReference type="InterPro" id="IPR027417">
    <property type="entry name" value="P-loop_NTPase"/>
</dbReference>
<evidence type="ECO:0000313" key="2">
    <source>
        <dbReference type="EMBL" id="KXB81997.1"/>
    </source>
</evidence>
<comment type="caution">
    <text evidence="2">The sequence shown here is derived from an EMBL/GenBank/DDBJ whole genome shotgun (WGS) entry which is preliminary data.</text>
</comment>
<keyword evidence="1" id="KW-1133">Transmembrane helix</keyword>
<evidence type="ECO:0000313" key="3">
    <source>
        <dbReference type="Proteomes" id="UP000070572"/>
    </source>
</evidence>
<sequence length="804" mass="87077">MQNQTFILSPTGGQIEDYSQVASALSGATRNLVQTKLPGAYSHAGTGAFVVAKEKEGVTAYIVCGSKKSARAVTSTCELIGARCEVTDDLDLSRPHYAHAYTPSRKGAMSANPQGGVDFAAMISAIAPALEEGDWVAFSFRAPRPFETTLRDRWEGNFIGHRMKSALDTSRTNFMVTVYAGGYGSVEDLKNLCTQVISSLPGFSFRVEAKKPNRVSYWWMPFVASIAWIFGIPALNYLFSLLSFPYRLGADLKIQILCAALSALALVLAYFGILPTHYSRINRCAAKGFLPRPPYRTPPLIKPKGDTTMEEGENGMMVQARDSSLLNAYPFRKRTLMFTCAQMCQLIVPPKGSKAKGSKTAERAVPQVLKNPTNGFMAGISEDGSPVYLSSDDMQGGLALLGDAGSGKSELLRQYYAHLLSKNDGRTTIIIFEPKLNDGARILYLLAKNAGWDVSYIAPTFPGAEQIDFFAGAHDSYERANQMVEALTYAMDEGSIGARNGADIRAALALGFETRPEDIEAANKSLEFKISAYKSAIDCAGILTCQGEGGQVAAKALFEALKDRLARSPENKGLERAVKAMSELFDLRGNAFLERANSAGTKITALIPLSHAFYPGENAMTFKKAVDKPRVLVIYTGPGQTGGTGGDSTSKLITSMGAFCLRSFIAANLSGYGDSVGGVKQGKVYLLADELSLLAGSDPALITWFKDQGRSYGVSVAYATQQAEQLPERVRTSFFGLTTLVAFRTTNSAVAENLAEQFALESDPWIKDDFKLLGRFQCAVKTTLHRDPLPSFTMRTQKIEVPGE</sequence>
<proteinExistence type="predicted"/>
<evidence type="ECO:0008006" key="4">
    <source>
        <dbReference type="Google" id="ProtNLM"/>
    </source>
</evidence>
<gene>
    <name evidence="2" type="ORF">HMPREF1862_00060</name>
</gene>
<accession>A0AB34X1L6</accession>
<feature type="transmembrane region" description="Helical" evidence="1">
    <location>
        <begin position="254"/>
        <end position="274"/>
    </location>
</feature>
<dbReference type="Proteomes" id="UP000070572">
    <property type="component" value="Unassembled WGS sequence"/>
</dbReference>
<dbReference type="AlphaFoldDB" id="A0AB34X1L6"/>
<dbReference type="SUPFAM" id="SSF52540">
    <property type="entry name" value="P-loop containing nucleoside triphosphate hydrolases"/>
    <property type="match status" value="1"/>
</dbReference>
<evidence type="ECO:0000256" key="1">
    <source>
        <dbReference type="SAM" id="Phobius"/>
    </source>
</evidence>
<keyword evidence="1" id="KW-0472">Membrane</keyword>
<reference evidence="2 3" key="1">
    <citation type="submission" date="2016-01" db="EMBL/GenBank/DDBJ databases">
        <authorList>
            <person name="Mitreva M."/>
            <person name="Pepin K.H."/>
            <person name="Mihindukulasuriya K.A."/>
            <person name="Fulton R."/>
            <person name="Fronick C."/>
            <person name="O'Laughlin M."/>
            <person name="Miner T."/>
            <person name="Herter B."/>
            <person name="Rosa B.A."/>
            <person name="Cordes M."/>
            <person name="Tomlinson C."/>
            <person name="Wollam A."/>
            <person name="Palsikar V.B."/>
            <person name="Mardis E.R."/>
            <person name="Wilson R.K."/>
        </authorList>
    </citation>
    <scope>NUCLEOTIDE SEQUENCE [LARGE SCALE GENOMIC DNA]</scope>
    <source>
        <strain evidence="2 3">DNF00696</strain>
    </source>
</reference>
<dbReference type="RefSeq" id="WP_060919949.1">
    <property type="nucleotide sequence ID" value="NZ_KQ960676.1"/>
</dbReference>
<feature type="transmembrane region" description="Helical" evidence="1">
    <location>
        <begin position="217"/>
        <end position="242"/>
    </location>
</feature>
<protein>
    <recommendedName>
        <fullName evidence="4">TraD/TraG TraM recognition site domain-containing protein</fullName>
    </recommendedName>
</protein>